<protein>
    <submittedName>
        <fullName evidence="2">Uncharacterized protein</fullName>
    </submittedName>
</protein>
<accession>A0A8J2NQK6</accession>
<feature type="non-terminal residue" evidence="2">
    <location>
        <position position="54"/>
    </location>
</feature>
<name>A0A8J2NQK6_9HEXA</name>
<organism evidence="2 3">
    <name type="scientific">Allacma fusca</name>
    <dbReference type="NCBI Taxonomy" id="39272"/>
    <lineage>
        <taxon>Eukaryota</taxon>
        <taxon>Metazoa</taxon>
        <taxon>Ecdysozoa</taxon>
        <taxon>Arthropoda</taxon>
        <taxon>Hexapoda</taxon>
        <taxon>Collembola</taxon>
        <taxon>Symphypleona</taxon>
        <taxon>Sminthuridae</taxon>
        <taxon>Allacma</taxon>
    </lineage>
</organism>
<dbReference type="AlphaFoldDB" id="A0A8J2NQK6"/>
<dbReference type="EMBL" id="CAJVCH010085636">
    <property type="protein sequence ID" value="CAG7722041.1"/>
    <property type="molecule type" value="Genomic_DNA"/>
</dbReference>
<feature type="compositionally biased region" description="Basic and acidic residues" evidence="1">
    <location>
        <begin position="1"/>
        <end position="12"/>
    </location>
</feature>
<feature type="compositionally biased region" description="Basic and acidic residues" evidence="1">
    <location>
        <begin position="18"/>
        <end position="39"/>
    </location>
</feature>
<sequence>MKKSETLAERADNSYAKEQNERSYETRTAIRETLKKPSEDITISDSSSSDFEDV</sequence>
<comment type="caution">
    <text evidence="2">The sequence shown here is derived from an EMBL/GenBank/DDBJ whole genome shotgun (WGS) entry which is preliminary data.</text>
</comment>
<evidence type="ECO:0000313" key="2">
    <source>
        <dbReference type="EMBL" id="CAG7722041.1"/>
    </source>
</evidence>
<keyword evidence="3" id="KW-1185">Reference proteome</keyword>
<dbReference type="Proteomes" id="UP000708208">
    <property type="component" value="Unassembled WGS sequence"/>
</dbReference>
<evidence type="ECO:0000313" key="3">
    <source>
        <dbReference type="Proteomes" id="UP000708208"/>
    </source>
</evidence>
<feature type="compositionally biased region" description="Low complexity" evidence="1">
    <location>
        <begin position="40"/>
        <end position="54"/>
    </location>
</feature>
<reference evidence="2" key="1">
    <citation type="submission" date="2021-06" db="EMBL/GenBank/DDBJ databases">
        <authorList>
            <person name="Hodson N. C."/>
            <person name="Mongue J. A."/>
            <person name="Jaron S. K."/>
        </authorList>
    </citation>
    <scope>NUCLEOTIDE SEQUENCE</scope>
</reference>
<gene>
    <name evidence="2" type="ORF">AFUS01_LOCUS11216</name>
</gene>
<feature type="region of interest" description="Disordered" evidence="1">
    <location>
        <begin position="1"/>
        <end position="54"/>
    </location>
</feature>
<proteinExistence type="predicted"/>
<evidence type="ECO:0000256" key="1">
    <source>
        <dbReference type="SAM" id="MobiDB-lite"/>
    </source>
</evidence>